<dbReference type="NCBIfam" id="TIGR00693">
    <property type="entry name" value="thiE"/>
    <property type="match status" value="1"/>
</dbReference>
<feature type="binding site" evidence="10">
    <location>
        <position position="90"/>
    </location>
    <ligand>
        <name>Mg(2+)</name>
        <dbReference type="ChEBI" id="CHEBI:18420"/>
    </ligand>
</feature>
<comment type="catalytic activity">
    <reaction evidence="8 10 11">
        <text>2-(2-carboxy-4-methylthiazol-5-yl)ethyl phosphate + 4-amino-2-methyl-5-(diphosphooxymethyl)pyrimidine + 2 H(+) = thiamine phosphate + CO2 + diphosphate</text>
        <dbReference type="Rhea" id="RHEA:47848"/>
        <dbReference type="ChEBI" id="CHEBI:15378"/>
        <dbReference type="ChEBI" id="CHEBI:16526"/>
        <dbReference type="ChEBI" id="CHEBI:33019"/>
        <dbReference type="ChEBI" id="CHEBI:37575"/>
        <dbReference type="ChEBI" id="CHEBI:57841"/>
        <dbReference type="ChEBI" id="CHEBI:62890"/>
        <dbReference type="EC" id="2.5.1.3"/>
    </reaction>
</comment>
<dbReference type="GO" id="GO:0009228">
    <property type="term" value="P:thiamine biosynthetic process"/>
    <property type="evidence" value="ECO:0007669"/>
    <property type="project" value="UniProtKB-KW"/>
</dbReference>
<sequence>MSSEQRRPSRERAASADWALYFITDTALAGGPDQVVQQVRDAIDGGAHVIQVRDKHLDDAAFRDLAAAVAAAAREKGEEVGRRIDVFVNDRVGIAAELGLHVHVGQGDEDPAAVREAVGPAAMIGVSCSRREHLEAAIAAGHCDVVGLGPVWATPTKTDADVPLGTDGLAALAARAHEAGLKAVAIGGVTARTAADVAATGVDGACVVSAIAGSDDPALVATFVRREFVMNQPLE</sequence>
<dbReference type="Gene3D" id="3.20.20.70">
    <property type="entry name" value="Aldolase class I"/>
    <property type="match status" value="1"/>
</dbReference>
<dbReference type="EMBL" id="JACHWP010000011">
    <property type="protein sequence ID" value="MBB3023751.1"/>
    <property type="molecule type" value="Genomic_DNA"/>
</dbReference>
<feature type="binding site" evidence="10">
    <location>
        <begin position="208"/>
        <end position="209"/>
    </location>
    <ligand>
        <name>2-[(2R,5Z)-2-carboxy-4-methylthiazol-5(2H)-ylidene]ethyl phosphate</name>
        <dbReference type="ChEBI" id="CHEBI:62899"/>
    </ligand>
</feature>
<feature type="binding site" evidence="10">
    <location>
        <begin position="154"/>
        <end position="156"/>
    </location>
    <ligand>
        <name>2-[(2R,5Z)-2-carboxy-4-methylthiazol-5(2H)-ylidene]ethyl phosphate</name>
        <dbReference type="ChEBI" id="CHEBI:62899"/>
    </ligand>
</feature>
<comment type="catalytic activity">
    <reaction evidence="7 10 11">
        <text>4-methyl-5-(2-phosphooxyethyl)-thiazole + 4-amino-2-methyl-5-(diphosphooxymethyl)pyrimidine + H(+) = thiamine phosphate + diphosphate</text>
        <dbReference type="Rhea" id="RHEA:22328"/>
        <dbReference type="ChEBI" id="CHEBI:15378"/>
        <dbReference type="ChEBI" id="CHEBI:33019"/>
        <dbReference type="ChEBI" id="CHEBI:37575"/>
        <dbReference type="ChEBI" id="CHEBI:57841"/>
        <dbReference type="ChEBI" id="CHEBI:58296"/>
        <dbReference type="EC" id="2.5.1.3"/>
    </reaction>
</comment>
<dbReference type="Proteomes" id="UP000568050">
    <property type="component" value="Unassembled WGS sequence"/>
</dbReference>
<evidence type="ECO:0000256" key="7">
    <source>
        <dbReference type="ARBA" id="ARBA00047334"/>
    </source>
</evidence>
<evidence type="ECO:0000256" key="2">
    <source>
        <dbReference type="ARBA" id="ARBA00005165"/>
    </source>
</evidence>
<evidence type="ECO:0000256" key="8">
    <source>
        <dbReference type="ARBA" id="ARBA00047851"/>
    </source>
</evidence>
<dbReference type="InterPro" id="IPR036206">
    <property type="entry name" value="ThiamineP_synth_sf"/>
</dbReference>
<keyword evidence="4 10" id="KW-0479">Metal-binding</keyword>
<dbReference type="Pfam" id="PF02581">
    <property type="entry name" value="TMP-TENI"/>
    <property type="match status" value="1"/>
</dbReference>
<comment type="caution">
    <text evidence="14">The sequence shown here is derived from an EMBL/GenBank/DDBJ whole genome shotgun (WGS) entry which is preliminary data.</text>
</comment>
<evidence type="ECO:0000256" key="3">
    <source>
        <dbReference type="ARBA" id="ARBA00022679"/>
    </source>
</evidence>
<evidence type="ECO:0000256" key="5">
    <source>
        <dbReference type="ARBA" id="ARBA00022842"/>
    </source>
</evidence>
<evidence type="ECO:0000256" key="4">
    <source>
        <dbReference type="ARBA" id="ARBA00022723"/>
    </source>
</evidence>
<reference evidence="14 15" key="1">
    <citation type="submission" date="2020-08" db="EMBL/GenBank/DDBJ databases">
        <title>Sequencing the genomes of 1000 actinobacteria strains.</title>
        <authorList>
            <person name="Klenk H.-P."/>
        </authorList>
    </citation>
    <scope>NUCLEOTIDE SEQUENCE [LARGE SCALE GENOMIC DNA]</scope>
    <source>
        <strain evidence="14 15">DSM 23040</strain>
    </source>
</reference>
<evidence type="ECO:0000313" key="14">
    <source>
        <dbReference type="EMBL" id="MBB3023751.1"/>
    </source>
</evidence>
<dbReference type="AlphaFoldDB" id="A0A839R0G8"/>
<dbReference type="EC" id="2.5.1.3" evidence="10"/>
<dbReference type="RefSeq" id="WP_183377095.1">
    <property type="nucleotide sequence ID" value="NZ_CBCSFZ010000001.1"/>
</dbReference>
<dbReference type="InterPro" id="IPR013785">
    <property type="entry name" value="Aldolase_TIM"/>
</dbReference>
<comment type="pathway">
    <text evidence="2 10 12">Cofactor biosynthesis; thiamine diphosphate biosynthesis; thiamine phosphate from 4-amino-2-methyl-5-diphosphomethylpyrimidine and 4-methyl-5-(2-phosphoethyl)-thiazole: step 1/1.</text>
</comment>
<evidence type="ECO:0000256" key="11">
    <source>
        <dbReference type="RuleBase" id="RU003826"/>
    </source>
</evidence>
<comment type="cofactor">
    <cofactor evidence="10">
        <name>Mg(2+)</name>
        <dbReference type="ChEBI" id="CHEBI:18420"/>
    </cofactor>
    <text evidence="10">Binds 1 Mg(2+) ion per subunit.</text>
</comment>
<evidence type="ECO:0000256" key="9">
    <source>
        <dbReference type="ARBA" id="ARBA00047883"/>
    </source>
</evidence>
<dbReference type="InterPro" id="IPR034291">
    <property type="entry name" value="TMP_synthase"/>
</dbReference>
<dbReference type="PANTHER" id="PTHR20857:SF15">
    <property type="entry name" value="THIAMINE-PHOSPHATE SYNTHASE"/>
    <property type="match status" value="1"/>
</dbReference>
<keyword evidence="6 10" id="KW-0784">Thiamine biosynthesis</keyword>
<feature type="binding site" evidence="10">
    <location>
        <position position="89"/>
    </location>
    <ligand>
        <name>4-amino-2-methyl-5-(diphosphooxymethyl)pyrimidine</name>
        <dbReference type="ChEBI" id="CHEBI:57841"/>
    </ligand>
</feature>
<name>A0A839R0G8_9MICO</name>
<comment type="catalytic activity">
    <reaction evidence="9 10 11">
        <text>2-[(2R,5Z)-2-carboxy-4-methylthiazol-5(2H)-ylidene]ethyl phosphate + 4-amino-2-methyl-5-(diphosphooxymethyl)pyrimidine + 2 H(+) = thiamine phosphate + CO2 + diphosphate</text>
        <dbReference type="Rhea" id="RHEA:47844"/>
        <dbReference type="ChEBI" id="CHEBI:15378"/>
        <dbReference type="ChEBI" id="CHEBI:16526"/>
        <dbReference type="ChEBI" id="CHEBI:33019"/>
        <dbReference type="ChEBI" id="CHEBI:37575"/>
        <dbReference type="ChEBI" id="CHEBI:57841"/>
        <dbReference type="ChEBI" id="CHEBI:62899"/>
        <dbReference type="EC" id="2.5.1.3"/>
    </reaction>
</comment>
<proteinExistence type="inferred from homology"/>
<feature type="domain" description="Thiamine phosphate synthase/TenI" evidence="13">
    <location>
        <begin position="20"/>
        <end position="211"/>
    </location>
</feature>
<dbReference type="GO" id="GO:0000287">
    <property type="term" value="F:magnesium ion binding"/>
    <property type="evidence" value="ECO:0007669"/>
    <property type="project" value="UniProtKB-UniRule"/>
</dbReference>
<dbReference type="InterPro" id="IPR022998">
    <property type="entry name" value="ThiamineP_synth_TenI"/>
</dbReference>
<gene>
    <name evidence="10" type="primary">thiE</name>
    <name evidence="14" type="ORF">FHX50_002052</name>
</gene>
<evidence type="ECO:0000256" key="12">
    <source>
        <dbReference type="RuleBase" id="RU004253"/>
    </source>
</evidence>
<accession>A0A839R0G8</accession>
<dbReference type="CDD" id="cd00564">
    <property type="entry name" value="TMP_TenI"/>
    <property type="match status" value="1"/>
</dbReference>
<feature type="binding site" evidence="10">
    <location>
        <position position="108"/>
    </location>
    <ligand>
        <name>Mg(2+)</name>
        <dbReference type="ChEBI" id="CHEBI:18420"/>
    </ligand>
</feature>
<comment type="function">
    <text evidence="1 10">Condenses 4-methyl-5-(beta-hydroxyethyl)thiazole monophosphate (THZ-P) and 2-methyl-4-amino-5-hydroxymethyl pyrimidine pyrophosphate (HMP-PP) to form thiamine monophosphate (TMP).</text>
</comment>
<dbReference type="UniPathway" id="UPA00060">
    <property type="reaction ID" value="UER00141"/>
</dbReference>
<comment type="similarity">
    <text evidence="10 11">Belongs to the thiamine-phosphate synthase family.</text>
</comment>
<feature type="binding site" evidence="10">
    <location>
        <position position="188"/>
    </location>
    <ligand>
        <name>2-[(2R,5Z)-2-carboxy-4-methylthiazol-5(2H)-ylidene]ethyl phosphate</name>
        <dbReference type="ChEBI" id="CHEBI:62899"/>
    </ligand>
</feature>
<feature type="binding site" evidence="10">
    <location>
        <begin position="51"/>
        <end position="55"/>
    </location>
    <ligand>
        <name>4-amino-2-methyl-5-(diphosphooxymethyl)pyrimidine</name>
        <dbReference type="ChEBI" id="CHEBI:57841"/>
    </ligand>
</feature>
<evidence type="ECO:0000256" key="10">
    <source>
        <dbReference type="HAMAP-Rule" id="MF_00097"/>
    </source>
</evidence>
<feature type="binding site" evidence="10">
    <location>
        <position position="157"/>
    </location>
    <ligand>
        <name>4-amino-2-methyl-5-(diphosphooxymethyl)pyrimidine</name>
        <dbReference type="ChEBI" id="CHEBI:57841"/>
    </ligand>
</feature>
<protein>
    <recommendedName>
        <fullName evidence="10">Thiamine-phosphate synthase</fullName>
        <shortName evidence="10">TP synthase</shortName>
        <shortName evidence="10">TPS</shortName>
        <ecNumber evidence="10">2.5.1.3</ecNumber>
    </recommendedName>
    <alternativeName>
        <fullName evidence="10">Thiamine-phosphate pyrophosphorylase</fullName>
        <shortName evidence="10">TMP pyrophosphorylase</shortName>
        <shortName evidence="10">TMP-PPase</shortName>
    </alternativeName>
</protein>
<feature type="binding site" evidence="10">
    <location>
        <position position="127"/>
    </location>
    <ligand>
        <name>4-amino-2-methyl-5-(diphosphooxymethyl)pyrimidine</name>
        <dbReference type="ChEBI" id="CHEBI:57841"/>
    </ligand>
</feature>
<dbReference type="GO" id="GO:0009229">
    <property type="term" value="P:thiamine diphosphate biosynthetic process"/>
    <property type="evidence" value="ECO:0007669"/>
    <property type="project" value="UniProtKB-UniRule"/>
</dbReference>
<evidence type="ECO:0000256" key="1">
    <source>
        <dbReference type="ARBA" id="ARBA00003814"/>
    </source>
</evidence>
<dbReference type="SUPFAM" id="SSF51391">
    <property type="entry name" value="Thiamin phosphate synthase"/>
    <property type="match status" value="1"/>
</dbReference>
<dbReference type="HAMAP" id="MF_00097">
    <property type="entry name" value="TMP_synthase"/>
    <property type="match status" value="1"/>
</dbReference>
<keyword evidence="3 10" id="KW-0808">Transferase</keyword>
<dbReference type="GO" id="GO:0004789">
    <property type="term" value="F:thiamine-phosphate diphosphorylase activity"/>
    <property type="evidence" value="ECO:0007669"/>
    <property type="project" value="UniProtKB-UniRule"/>
</dbReference>
<keyword evidence="15" id="KW-1185">Reference proteome</keyword>
<evidence type="ECO:0000313" key="15">
    <source>
        <dbReference type="Proteomes" id="UP000568050"/>
    </source>
</evidence>
<evidence type="ECO:0000256" key="6">
    <source>
        <dbReference type="ARBA" id="ARBA00022977"/>
    </source>
</evidence>
<evidence type="ECO:0000259" key="13">
    <source>
        <dbReference type="Pfam" id="PF02581"/>
    </source>
</evidence>
<organism evidence="14 15">
    <name type="scientific">Helcobacillus massiliensis</name>
    <dbReference type="NCBI Taxonomy" id="521392"/>
    <lineage>
        <taxon>Bacteria</taxon>
        <taxon>Bacillati</taxon>
        <taxon>Actinomycetota</taxon>
        <taxon>Actinomycetes</taxon>
        <taxon>Micrococcales</taxon>
        <taxon>Dermabacteraceae</taxon>
        <taxon>Helcobacillus</taxon>
    </lineage>
</organism>
<keyword evidence="5 10" id="KW-0460">Magnesium</keyword>
<dbReference type="GO" id="GO:0005737">
    <property type="term" value="C:cytoplasm"/>
    <property type="evidence" value="ECO:0007669"/>
    <property type="project" value="TreeGrafter"/>
</dbReference>
<dbReference type="PANTHER" id="PTHR20857">
    <property type="entry name" value="THIAMINE-PHOSPHATE PYROPHOSPHORYLASE"/>
    <property type="match status" value="1"/>
</dbReference>